<dbReference type="GO" id="GO:0004077">
    <property type="term" value="F:biotin--[biotin carboxyl-carrier protein] ligase activity"/>
    <property type="evidence" value="ECO:0007669"/>
    <property type="project" value="InterPro"/>
</dbReference>
<dbReference type="PANTHER" id="PTHR12835">
    <property type="entry name" value="BIOTIN PROTEIN LIGASE"/>
    <property type="match status" value="1"/>
</dbReference>
<dbReference type="Gene3D" id="3.30.930.10">
    <property type="entry name" value="Bira Bifunctional Protein, Domain 2"/>
    <property type="match status" value="1"/>
</dbReference>
<dbReference type="EMBL" id="CP002189">
    <property type="protein sequence ID" value="ADV33590.1"/>
    <property type="molecule type" value="Genomic_DNA"/>
</dbReference>
<dbReference type="AlphaFoldDB" id="E8Q5U3"/>
<evidence type="ECO:0000256" key="1">
    <source>
        <dbReference type="ARBA" id="ARBA00022598"/>
    </source>
</evidence>
<dbReference type="PROSITE" id="PS51733">
    <property type="entry name" value="BPL_LPL_CATALYTIC"/>
    <property type="match status" value="1"/>
</dbReference>
<dbReference type="Pfam" id="PF03099">
    <property type="entry name" value="BPL_LplA_LipB"/>
    <property type="match status" value="1"/>
</dbReference>
<dbReference type="HOGENOM" id="CLU_051096_4_0_6"/>
<gene>
    <name evidence="3" type="primary">birA</name>
    <name evidence="3" type="ordered locus">BVAF_185</name>
</gene>
<reference evidence="3 4" key="1">
    <citation type="journal article" date="2010" name="BMC Genomics">
        <title>Unprecedented loss of ammonia assimilation capability in a urease-encoding bacterial mutualist.</title>
        <authorList>
            <person name="Williams L.E."/>
            <person name="Wernegreen J.J."/>
        </authorList>
    </citation>
    <scope>NUCLEOTIDE SEQUENCE [LARGE SCALE GENOMIC DNA]</scope>
    <source>
        <strain evidence="3 4">BVAF</strain>
    </source>
</reference>
<feature type="domain" description="BPL/LPL catalytic" evidence="2">
    <location>
        <begin position="11"/>
        <end position="190"/>
    </location>
</feature>
<dbReference type="KEGG" id="bva:BVAF_185"/>
<accession>E8Q5U3</accession>
<dbReference type="PANTHER" id="PTHR12835:SF5">
    <property type="entry name" value="BIOTIN--PROTEIN LIGASE"/>
    <property type="match status" value="1"/>
</dbReference>
<evidence type="ECO:0000313" key="3">
    <source>
        <dbReference type="EMBL" id="ADV33590.1"/>
    </source>
</evidence>
<evidence type="ECO:0000313" key="4">
    <source>
        <dbReference type="Proteomes" id="UP000007464"/>
    </source>
</evidence>
<dbReference type="GO" id="GO:0005737">
    <property type="term" value="C:cytoplasm"/>
    <property type="evidence" value="ECO:0007669"/>
    <property type="project" value="TreeGrafter"/>
</dbReference>
<dbReference type="SUPFAM" id="SSF55681">
    <property type="entry name" value="Class II aaRS and biotin synthetases"/>
    <property type="match status" value="1"/>
</dbReference>
<protein>
    <submittedName>
        <fullName evidence="3">Biotin-(Acetyl-CoA-carboxylase) synthetase</fullName>
    </submittedName>
</protein>
<evidence type="ECO:0000259" key="2">
    <source>
        <dbReference type="PROSITE" id="PS51733"/>
    </source>
</evidence>
<dbReference type="InterPro" id="IPR045864">
    <property type="entry name" value="aa-tRNA-synth_II/BPL/LPL"/>
</dbReference>
<dbReference type="STRING" id="859654.BVAF_185"/>
<dbReference type="InterPro" id="IPR004408">
    <property type="entry name" value="Biotin_CoA_COase_ligase"/>
</dbReference>
<keyword evidence="1" id="KW-0436">Ligase</keyword>
<dbReference type="Proteomes" id="UP000007464">
    <property type="component" value="Chromosome"/>
</dbReference>
<keyword evidence="4" id="KW-1185">Reference proteome</keyword>
<name>E8Q5U3_BLOVB</name>
<dbReference type="CDD" id="cd16442">
    <property type="entry name" value="BPL"/>
    <property type="match status" value="1"/>
</dbReference>
<dbReference type="InterPro" id="IPR004143">
    <property type="entry name" value="BPL_LPL_catalytic"/>
</dbReference>
<dbReference type="NCBIfam" id="TIGR00121">
    <property type="entry name" value="birA_ligase"/>
    <property type="match status" value="1"/>
</dbReference>
<proteinExistence type="predicted"/>
<sequence>MSEVEISAQLSEGRVVVLDIIHSTSQYIIDNLKYVKPGDVFVTENQTQGRGRRGNLWISPDKQSICLSMYWRLSRKLFTTIELSLIISFAVSEVLKRIGIFQVKIKWPNDLYVNGKKLAGILIEIITKNKNISHLIIGIGINVSICLNTKLNLKMSESWIDLKDINIYTDRNMLVVDLVNELRRTLKHFEHNRCVLFKYYKRIFDYLYNKSVALLIDGNVKYGVVVGINSDGSLLVMDRFGIISAYLKENISIQLL</sequence>
<organism evidence="3 4">
    <name type="scientific">Blochmanniella vafra (strain BVAF)</name>
    <dbReference type="NCBI Taxonomy" id="859654"/>
    <lineage>
        <taxon>Bacteria</taxon>
        <taxon>Pseudomonadati</taxon>
        <taxon>Pseudomonadota</taxon>
        <taxon>Gammaproteobacteria</taxon>
        <taxon>Enterobacterales</taxon>
        <taxon>Enterobacteriaceae</taxon>
        <taxon>ant endosymbionts</taxon>
        <taxon>Candidatus Blochmanniella</taxon>
    </lineage>
</organism>